<gene>
    <name evidence="3" type="ORF">LTR78_001838</name>
</gene>
<comment type="caution">
    <text evidence="3">The sequence shown here is derived from an EMBL/GenBank/DDBJ whole genome shotgun (WGS) entry which is preliminary data.</text>
</comment>
<protein>
    <recommendedName>
        <fullName evidence="2">GH16 domain-containing protein</fullName>
    </recommendedName>
</protein>
<evidence type="ECO:0000313" key="3">
    <source>
        <dbReference type="EMBL" id="KAK3678540.1"/>
    </source>
</evidence>
<keyword evidence="4" id="KW-1185">Reference proteome</keyword>
<proteinExistence type="predicted"/>
<feature type="signal peptide" evidence="1">
    <location>
        <begin position="1"/>
        <end position="15"/>
    </location>
</feature>
<dbReference type="AlphaFoldDB" id="A0AAE0WUR4"/>
<feature type="chain" id="PRO_5042236517" description="GH16 domain-containing protein" evidence="1">
    <location>
        <begin position="16"/>
        <end position="444"/>
    </location>
</feature>
<organism evidence="3 4">
    <name type="scientific">Recurvomyces mirabilis</name>
    <dbReference type="NCBI Taxonomy" id="574656"/>
    <lineage>
        <taxon>Eukaryota</taxon>
        <taxon>Fungi</taxon>
        <taxon>Dikarya</taxon>
        <taxon>Ascomycota</taxon>
        <taxon>Pezizomycotina</taxon>
        <taxon>Dothideomycetes</taxon>
        <taxon>Dothideomycetidae</taxon>
        <taxon>Mycosphaerellales</taxon>
        <taxon>Teratosphaeriaceae</taxon>
        <taxon>Recurvomyces</taxon>
    </lineage>
</organism>
<evidence type="ECO:0000259" key="2">
    <source>
        <dbReference type="PROSITE" id="PS51762"/>
    </source>
</evidence>
<evidence type="ECO:0000256" key="1">
    <source>
        <dbReference type="SAM" id="SignalP"/>
    </source>
</evidence>
<dbReference type="Gene3D" id="2.60.120.200">
    <property type="match status" value="2"/>
</dbReference>
<dbReference type="Proteomes" id="UP001274830">
    <property type="component" value="Unassembled WGS sequence"/>
</dbReference>
<accession>A0AAE0WUR4</accession>
<dbReference type="Pfam" id="PF26113">
    <property type="entry name" value="GH16_XgeA"/>
    <property type="match status" value="2"/>
</dbReference>
<dbReference type="InterPro" id="IPR000757">
    <property type="entry name" value="Beta-glucanase-like"/>
</dbReference>
<dbReference type="InterPro" id="IPR013320">
    <property type="entry name" value="ConA-like_dom_sf"/>
</dbReference>
<dbReference type="InterPro" id="IPR050546">
    <property type="entry name" value="Glycosyl_Hydrlase_16"/>
</dbReference>
<dbReference type="PANTHER" id="PTHR10963">
    <property type="entry name" value="GLYCOSYL HYDROLASE-RELATED"/>
    <property type="match status" value="1"/>
</dbReference>
<sequence length="444" mass="47363">MSLLFALLLIPLCLSQPYNLQTSFPGSNFFDGFDFWTSADPTIGYVHYVDQATAQQHGMIDITANSTRWGVDTTQVLDPYANLGRLSIRLTSRQSWTHGLFILDLEHMPANQCGTWPAFWSLGSGTWPYGGKSTFHPGLAKLTHPRRDRHHRAANGFTGCGVSATKPNNIGYEFSANRGGVYAMEWTSAAIKIWFFPRNAVPAGIAAGTPDPTTFGVPMANFQGSCDIDAHFMNHKLVFDIDFCGSYAGGTWQEQSCPALDPANGWQSCNDYVAGNPQAFTEAYWQVNYLNVYQMAAGSSTMSSVSSVTPAIRTSSVSTALSAAQGRSTTPSGTPSTVTASLVGGTLSWPSTSSVSKASGASIPATTAVVVVYQTVTVVGSLPLQRAKTSQPMTGGGINFCGVAGSACFRALDESTPVETSLPIQIGNIVPRQVEEVVVEMSTV</sequence>
<dbReference type="SUPFAM" id="SSF49899">
    <property type="entry name" value="Concanavalin A-like lectins/glucanases"/>
    <property type="match status" value="1"/>
</dbReference>
<keyword evidence="1" id="KW-0732">Signal</keyword>
<dbReference type="GO" id="GO:0009251">
    <property type="term" value="P:glucan catabolic process"/>
    <property type="evidence" value="ECO:0007669"/>
    <property type="project" value="TreeGrafter"/>
</dbReference>
<dbReference type="CDD" id="cd02181">
    <property type="entry name" value="GH16_fungal_Lam16A_glucanase"/>
    <property type="match status" value="1"/>
</dbReference>
<dbReference type="PROSITE" id="PS51762">
    <property type="entry name" value="GH16_2"/>
    <property type="match status" value="1"/>
</dbReference>
<reference evidence="3" key="1">
    <citation type="submission" date="2023-07" db="EMBL/GenBank/DDBJ databases">
        <title>Black Yeasts Isolated from many extreme environments.</title>
        <authorList>
            <person name="Coleine C."/>
            <person name="Stajich J.E."/>
            <person name="Selbmann L."/>
        </authorList>
    </citation>
    <scope>NUCLEOTIDE SEQUENCE</scope>
    <source>
        <strain evidence="3">CCFEE 5485</strain>
    </source>
</reference>
<feature type="domain" description="GH16" evidence="2">
    <location>
        <begin position="3"/>
        <end position="298"/>
    </location>
</feature>
<dbReference type="GO" id="GO:0004553">
    <property type="term" value="F:hydrolase activity, hydrolyzing O-glycosyl compounds"/>
    <property type="evidence" value="ECO:0007669"/>
    <property type="project" value="InterPro"/>
</dbReference>
<dbReference type="EMBL" id="JAUTXT010000004">
    <property type="protein sequence ID" value="KAK3678540.1"/>
    <property type="molecule type" value="Genomic_DNA"/>
</dbReference>
<name>A0AAE0WUR4_9PEZI</name>
<evidence type="ECO:0000313" key="4">
    <source>
        <dbReference type="Proteomes" id="UP001274830"/>
    </source>
</evidence>
<dbReference type="PANTHER" id="PTHR10963:SF24">
    <property type="entry name" value="GLYCOSIDASE C21B10.07-RELATED"/>
    <property type="match status" value="1"/>
</dbReference>